<dbReference type="Pfam" id="PF13632">
    <property type="entry name" value="Glyco_trans_2_3"/>
    <property type="match status" value="1"/>
</dbReference>
<accession>A0AAN6TLX1</accession>
<dbReference type="AlphaFoldDB" id="A0AAN6TLX1"/>
<evidence type="ECO:0000256" key="1">
    <source>
        <dbReference type="SAM" id="MobiDB-lite"/>
    </source>
</evidence>
<evidence type="ECO:0000256" key="2">
    <source>
        <dbReference type="SAM" id="Phobius"/>
    </source>
</evidence>
<feature type="compositionally biased region" description="Low complexity" evidence="1">
    <location>
        <begin position="113"/>
        <end position="135"/>
    </location>
</feature>
<keyword evidence="2" id="KW-0812">Transmembrane</keyword>
<evidence type="ECO:0000259" key="3">
    <source>
        <dbReference type="Pfam" id="PF13632"/>
    </source>
</evidence>
<sequence>MSIFAWCSRRAGGLAMLATVALSYWVISSELEAQRHSFKYQSSDGQGASAYDPRGRGIWVKLFSYYCLLIHFLVFIFPLRSCWAVFTITRSLRKAARSRALRDIKFGHRRRGSSTSLSSSETLTSSKDLSSSSSSEAGDLDTDGFADGDIAPDRVIHAIVIPNYKEETDTLRETLEVLASHPQARNTYDIYLAMEQREHNAEIKATRLTNEFSKKFRSISFTVHPSDIPGELAGKGSNMAWAARKLSEKYTLAQRKDVIVTGIDADSHLSTNYFALVTTMHMAYPETATTTLYSAPIIFDRNAHNVPAIVRVADVLWSAAGMSGLYKGSSIAPPTSVYSVPLELVDRVGGWDCDSEAIGEDLHMYLKCFFALNGNLTTRTVLSPVSQSNVTGGGRGKGIAGIIADVRARYKQALRHMWGALDTGYALRKVVEVWKERKHTSRAFRPLHTSLNDASDNYVPQSQIDGADPEAIPESGIFSDVVTDTLKDLDYERIVILFHRLFEAHFLPVQMTILVIASTLYIWVTEGTADVFGVAWIYGVCNVLRTAGFMEVALYLFLYESFHSICVESREKEMGDAGLLKGMHFSRREVKTNFIDYVMVPLVAPIFGAIPCAQAQICHFWTMDLVYTVSKKVTRRRAKSVTADALV</sequence>
<feature type="transmembrane region" description="Helical" evidence="2">
    <location>
        <begin position="63"/>
        <end position="89"/>
    </location>
</feature>
<evidence type="ECO:0000313" key="5">
    <source>
        <dbReference type="Proteomes" id="UP001302812"/>
    </source>
</evidence>
<dbReference type="GeneID" id="89933231"/>
<dbReference type="PANTHER" id="PTHR36851">
    <property type="entry name" value="UNNAMED PRODUCT"/>
    <property type="match status" value="1"/>
</dbReference>
<keyword evidence="5" id="KW-1185">Reference proteome</keyword>
<reference evidence="4" key="2">
    <citation type="submission" date="2023-05" db="EMBL/GenBank/DDBJ databases">
        <authorList>
            <consortium name="Lawrence Berkeley National Laboratory"/>
            <person name="Steindorff A."/>
            <person name="Hensen N."/>
            <person name="Bonometti L."/>
            <person name="Westerberg I."/>
            <person name="Brannstrom I.O."/>
            <person name="Guillou S."/>
            <person name="Cros-Aarteil S."/>
            <person name="Calhoun S."/>
            <person name="Haridas S."/>
            <person name="Kuo A."/>
            <person name="Mondo S."/>
            <person name="Pangilinan J."/>
            <person name="Riley R."/>
            <person name="Labutti K."/>
            <person name="Andreopoulos B."/>
            <person name="Lipzen A."/>
            <person name="Chen C."/>
            <person name="Yanf M."/>
            <person name="Daum C."/>
            <person name="Ng V."/>
            <person name="Clum A."/>
            <person name="Ohm R."/>
            <person name="Martin F."/>
            <person name="Silar P."/>
            <person name="Natvig D."/>
            <person name="Lalanne C."/>
            <person name="Gautier V."/>
            <person name="Ament-Velasquez S.L."/>
            <person name="Kruys A."/>
            <person name="Hutchinson M.I."/>
            <person name="Powell A.J."/>
            <person name="Barry K."/>
            <person name="Miller A.N."/>
            <person name="Grigoriev I.V."/>
            <person name="Debuchy R."/>
            <person name="Gladieux P."/>
            <person name="Thoren M.H."/>
            <person name="Johannesson H."/>
        </authorList>
    </citation>
    <scope>NUCLEOTIDE SEQUENCE</scope>
    <source>
        <strain evidence="4">CBS 508.74</strain>
    </source>
</reference>
<evidence type="ECO:0000313" key="4">
    <source>
        <dbReference type="EMBL" id="KAK4116898.1"/>
    </source>
</evidence>
<dbReference type="RefSeq" id="XP_064674468.1">
    <property type="nucleotide sequence ID" value="XM_064809108.1"/>
</dbReference>
<feature type="region of interest" description="Disordered" evidence="1">
    <location>
        <begin position="110"/>
        <end position="141"/>
    </location>
</feature>
<feature type="domain" description="Glycosyltransferase 2-like" evidence="3">
    <location>
        <begin position="259"/>
        <end position="490"/>
    </location>
</feature>
<dbReference type="InterPro" id="IPR001173">
    <property type="entry name" value="Glyco_trans_2-like"/>
</dbReference>
<proteinExistence type="predicted"/>
<name>A0AAN6TLX1_9PEZI</name>
<protein>
    <recommendedName>
        <fullName evidence="3">Glycosyltransferase 2-like domain-containing protein</fullName>
    </recommendedName>
</protein>
<comment type="caution">
    <text evidence="4">The sequence shown here is derived from an EMBL/GenBank/DDBJ whole genome shotgun (WGS) entry which is preliminary data.</text>
</comment>
<dbReference type="InterPro" id="IPR029044">
    <property type="entry name" value="Nucleotide-diphossugar_trans"/>
</dbReference>
<reference evidence="4" key="1">
    <citation type="journal article" date="2023" name="Mol. Phylogenet. Evol.">
        <title>Genome-scale phylogeny and comparative genomics of the fungal order Sordariales.</title>
        <authorList>
            <person name="Hensen N."/>
            <person name="Bonometti L."/>
            <person name="Westerberg I."/>
            <person name="Brannstrom I.O."/>
            <person name="Guillou S."/>
            <person name="Cros-Aarteil S."/>
            <person name="Calhoun S."/>
            <person name="Haridas S."/>
            <person name="Kuo A."/>
            <person name="Mondo S."/>
            <person name="Pangilinan J."/>
            <person name="Riley R."/>
            <person name="LaButti K."/>
            <person name="Andreopoulos B."/>
            <person name="Lipzen A."/>
            <person name="Chen C."/>
            <person name="Yan M."/>
            <person name="Daum C."/>
            <person name="Ng V."/>
            <person name="Clum A."/>
            <person name="Steindorff A."/>
            <person name="Ohm R.A."/>
            <person name="Martin F."/>
            <person name="Silar P."/>
            <person name="Natvig D.O."/>
            <person name="Lalanne C."/>
            <person name="Gautier V."/>
            <person name="Ament-Velasquez S.L."/>
            <person name="Kruys A."/>
            <person name="Hutchinson M.I."/>
            <person name="Powell A.J."/>
            <person name="Barry K."/>
            <person name="Miller A.N."/>
            <person name="Grigoriev I.V."/>
            <person name="Debuchy R."/>
            <person name="Gladieux P."/>
            <person name="Hiltunen Thoren M."/>
            <person name="Johannesson H."/>
        </authorList>
    </citation>
    <scope>NUCLEOTIDE SEQUENCE</scope>
    <source>
        <strain evidence="4">CBS 508.74</strain>
    </source>
</reference>
<organism evidence="4 5">
    <name type="scientific">Canariomyces notabilis</name>
    <dbReference type="NCBI Taxonomy" id="2074819"/>
    <lineage>
        <taxon>Eukaryota</taxon>
        <taxon>Fungi</taxon>
        <taxon>Dikarya</taxon>
        <taxon>Ascomycota</taxon>
        <taxon>Pezizomycotina</taxon>
        <taxon>Sordariomycetes</taxon>
        <taxon>Sordariomycetidae</taxon>
        <taxon>Sordariales</taxon>
        <taxon>Chaetomiaceae</taxon>
        <taxon>Canariomyces</taxon>
    </lineage>
</organism>
<keyword evidence="2" id="KW-1133">Transmembrane helix</keyword>
<dbReference type="Proteomes" id="UP001302812">
    <property type="component" value="Unassembled WGS sequence"/>
</dbReference>
<dbReference type="PANTHER" id="PTHR36851:SF1">
    <property type="entry name" value="GLYCO_TRANS_2-LIKE DOMAIN-CONTAINING PROTEIN"/>
    <property type="match status" value="1"/>
</dbReference>
<keyword evidence="2" id="KW-0472">Membrane</keyword>
<gene>
    <name evidence="4" type="ORF">N656DRAFT_282098</name>
</gene>
<dbReference type="EMBL" id="MU853333">
    <property type="protein sequence ID" value="KAK4116898.1"/>
    <property type="molecule type" value="Genomic_DNA"/>
</dbReference>
<dbReference type="SUPFAM" id="SSF53448">
    <property type="entry name" value="Nucleotide-diphospho-sugar transferases"/>
    <property type="match status" value="1"/>
</dbReference>